<reference evidence="2 3" key="1">
    <citation type="submission" date="2019-02" db="EMBL/GenBank/DDBJ databases">
        <title>Deep-cultivation of Planctomycetes and their phenomic and genomic characterization uncovers novel biology.</title>
        <authorList>
            <person name="Wiegand S."/>
            <person name="Jogler M."/>
            <person name="Boedeker C."/>
            <person name="Pinto D."/>
            <person name="Vollmers J."/>
            <person name="Rivas-Marin E."/>
            <person name="Kohn T."/>
            <person name="Peeters S.H."/>
            <person name="Heuer A."/>
            <person name="Rast P."/>
            <person name="Oberbeckmann S."/>
            <person name="Bunk B."/>
            <person name="Jeske O."/>
            <person name="Meyerdierks A."/>
            <person name="Storesund J.E."/>
            <person name="Kallscheuer N."/>
            <person name="Luecker S."/>
            <person name="Lage O.M."/>
            <person name="Pohl T."/>
            <person name="Merkel B.J."/>
            <person name="Hornburger P."/>
            <person name="Mueller R.-W."/>
            <person name="Bruemmer F."/>
            <person name="Labrenz M."/>
            <person name="Spormann A.M."/>
            <person name="Op Den Camp H."/>
            <person name="Overmann J."/>
            <person name="Amann R."/>
            <person name="Jetten M.S.M."/>
            <person name="Mascher T."/>
            <person name="Medema M.H."/>
            <person name="Devos D.P."/>
            <person name="Kaster A.-K."/>
            <person name="Ovreas L."/>
            <person name="Rohde M."/>
            <person name="Galperin M.Y."/>
            <person name="Jogler C."/>
        </authorList>
    </citation>
    <scope>NUCLEOTIDE SEQUENCE [LARGE SCALE GENOMIC DNA]</scope>
    <source>
        <strain evidence="2 3">Poly59</strain>
    </source>
</reference>
<keyword evidence="3" id="KW-1185">Reference proteome</keyword>
<organism evidence="2 3">
    <name type="scientific">Rubripirellula reticaptiva</name>
    <dbReference type="NCBI Taxonomy" id="2528013"/>
    <lineage>
        <taxon>Bacteria</taxon>
        <taxon>Pseudomonadati</taxon>
        <taxon>Planctomycetota</taxon>
        <taxon>Planctomycetia</taxon>
        <taxon>Pirellulales</taxon>
        <taxon>Pirellulaceae</taxon>
        <taxon>Rubripirellula</taxon>
    </lineage>
</organism>
<dbReference type="SUPFAM" id="SSF102405">
    <property type="entry name" value="MCP/YpsA-like"/>
    <property type="match status" value="1"/>
</dbReference>
<feature type="region of interest" description="Disordered" evidence="1">
    <location>
        <begin position="1"/>
        <end position="47"/>
    </location>
</feature>
<dbReference type="EMBL" id="SJPX01000005">
    <property type="protein sequence ID" value="TWU47738.1"/>
    <property type="molecule type" value="Genomic_DNA"/>
</dbReference>
<feature type="compositionally biased region" description="Basic and acidic residues" evidence="1">
    <location>
        <begin position="1"/>
        <end position="16"/>
    </location>
</feature>
<evidence type="ECO:0000313" key="2">
    <source>
        <dbReference type="EMBL" id="TWU47738.1"/>
    </source>
</evidence>
<protein>
    <submittedName>
        <fullName evidence="2">Putative molybdenum carrier</fullName>
    </submittedName>
</protein>
<evidence type="ECO:0000256" key="1">
    <source>
        <dbReference type="SAM" id="MobiDB-lite"/>
    </source>
</evidence>
<gene>
    <name evidence="2" type="ORF">Poly59_45790</name>
</gene>
<name>A0A5C6EG15_9BACT</name>
<dbReference type="AlphaFoldDB" id="A0A5C6EG15"/>
<dbReference type="Pfam" id="PF12694">
    <property type="entry name" value="cpYpsA"/>
    <property type="match status" value="1"/>
</dbReference>
<sequence length="187" mass="20403">MPRLNHNDAIGDRYDGELFSDPPLSDPDGQKVDSPFRPDRIVSGGQTGIDRAGLDVAIDLGIEHGGWCPKGRLAEDGTVPAKYQLTEYSSPKYSARTAQNVIDSDATLILYERKLIGGTLLTARLCKRHKRPCFLIQMDAEGPQEAIVWLSELRPATLNIAGPRESTSPGIAGRARPLLLEMLSQPV</sequence>
<dbReference type="RefSeq" id="WP_246151843.1">
    <property type="nucleotide sequence ID" value="NZ_SJPX01000005.1"/>
</dbReference>
<dbReference type="InterPro" id="IPR024755">
    <property type="entry name" value="cpYpsA"/>
</dbReference>
<accession>A0A5C6EG15</accession>
<evidence type="ECO:0000313" key="3">
    <source>
        <dbReference type="Proteomes" id="UP000317977"/>
    </source>
</evidence>
<proteinExistence type="predicted"/>
<feature type="compositionally biased region" description="Basic and acidic residues" evidence="1">
    <location>
        <begin position="28"/>
        <end position="40"/>
    </location>
</feature>
<dbReference type="Proteomes" id="UP000317977">
    <property type="component" value="Unassembled WGS sequence"/>
</dbReference>
<dbReference type="Gene3D" id="3.40.50.450">
    <property type="match status" value="1"/>
</dbReference>
<comment type="caution">
    <text evidence="2">The sequence shown here is derived from an EMBL/GenBank/DDBJ whole genome shotgun (WGS) entry which is preliminary data.</text>
</comment>